<evidence type="ECO:0000256" key="1">
    <source>
        <dbReference type="SAM" id="MobiDB-lite"/>
    </source>
</evidence>
<gene>
    <name evidence="3" type="ordered locus">Mesci_5460</name>
</gene>
<proteinExistence type="predicted"/>
<protein>
    <submittedName>
        <fullName evidence="3">Glycosyl transferase group 1</fullName>
    </submittedName>
</protein>
<dbReference type="RefSeq" id="WP_013533208.1">
    <property type="nucleotide sequence ID" value="NC_014923.1"/>
</dbReference>
<feature type="region of interest" description="Disordered" evidence="1">
    <location>
        <begin position="1"/>
        <end position="23"/>
    </location>
</feature>
<dbReference type="OrthoDB" id="9801573at2"/>
<evidence type="ECO:0000313" key="3">
    <source>
        <dbReference type="EMBL" id="ADV14557.1"/>
    </source>
</evidence>
<dbReference type="STRING" id="765698.Mesci_5460"/>
<evidence type="ECO:0000313" key="4">
    <source>
        <dbReference type="Proteomes" id="UP000007471"/>
    </source>
</evidence>
<dbReference type="AlphaFoldDB" id="E8TEE2"/>
<feature type="domain" description="Glycosyltransferase subfamily 4-like N-terminal" evidence="2">
    <location>
        <begin position="48"/>
        <end position="190"/>
    </location>
</feature>
<dbReference type="InterPro" id="IPR028098">
    <property type="entry name" value="Glyco_trans_4-like_N"/>
</dbReference>
<dbReference type="SUPFAM" id="SSF53756">
    <property type="entry name" value="UDP-Glycosyltransferase/glycogen phosphorylase"/>
    <property type="match status" value="1"/>
</dbReference>
<dbReference type="HOGENOM" id="CLU_042257_1_0_5"/>
<name>E8TEE2_MESCW</name>
<dbReference type="PANTHER" id="PTHR12526:SF595">
    <property type="entry name" value="BLL5217 PROTEIN"/>
    <property type="match status" value="1"/>
</dbReference>
<organism evidence="3 4">
    <name type="scientific">Mesorhizobium ciceri biovar biserrulae (strain HAMBI 2942 / LMG 23838 / WSM1271)</name>
    <dbReference type="NCBI Taxonomy" id="765698"/>
    <lineage>
        <taxon>Bacteria</taxon>
        <taxon>Pseudomonadati</taxon>
        <taxon>Pseudomonadota</taxon>
        <taxon>Alphaproteobacteria</taxon>
        <taxon>Hyphomicrobiales</taxon>
        <taxon>Phyllobacteriaceae</taxon>
        <taxon>Mesorhizobium</taxon>
    </lineage>
</organism>
<reference evidence="4" key="1">
    <citation type="submission" date="2011-01" db="EMBL/GenBank/DDBJ databases">
        <title>Complete sequence of chromosome of Mesorhizobium ciceri bv. biserrulae WSM1271.</title>
        <authorList>
            <person name="Lucas S."/>
            <person name="Copeland A."/>
            <person name="Lapidus A."/>
            <person name="Cheng J.-F."/>
            <person name="Goodwin L."/>
            <person name="Pitluck S."/>
            <person name="Teshima H."/>
            <person name="Detter J.C."/>
            <person name="Han C."/>
            <person name="Tapia R."/>
            <person name="Land M."/>
            <person name="Hauser L."/>
            <person name="Kyrpides N."/>
            <person name="Ivanova N."/>
            <person name="Nandasena K."/>
            <person name="Reeve W.G."/>
            <person name="Howieson J.G."/>
            <person name="O'Hara G."/>
            <person name="Tiwari R.P."/>
            <person name="Woyke T."/>
        </authorList>
    </citation>
    <scope>NUCLEOTIDE SEQUENCE [LARGE SCALE GENOMIC DNA]</scope>
    <source>
        <strain evidence="4">HAMBI 2942 / LMG 23838 / WSM1271</strain>
    </source>
</reference>
<dbReference type="eggNOG" id="COG0438">
    <property type="taxonomic scope" value="Bacteria"/>
</dbReference>
<dbReference type="Pfam" id="PF13692">
    <property type="entry name" value="Glyco_trans_1_4"/>
    <property type="match status" value="1"/>
</dbReference>
<dbReference type="Proteomes" id="UP000007471">
    <property type="component" value="Chromosome"/>
</dbReference>
<dbReference type="EMBL" id="CP002447">
    <property type="protein sequence ID" value="ADV14557.1"/>
    <property type="molecule type" value="Genomic_DNA"/>
</dbReference>
<dbReference type="Gene3D" id="3.40.50.2000">
    <property type="entry name" value="Glycogen Phosphorylase B"/>
    <property type="match status" value="2"/>
</dbReference>
<sequence>MLPMHQMPDFATPLTGGDAAQGTGTQPAATLTVLNVAYPLAPVGPDAVGGAEQVLSMLDRALVHAGHRSIVIACRGSSTSGTLVEIPAENGMLDEAAKRRAQEAHRKAIAAARARWPIDVVHLHGIDFDAYLPDDGPTLVTLHLPLDWYPAAALRPTRGDLWLHAVSPSQQKTAPSGARLTAPIPNGVDIQALNLPQPKRDFALVLSRVCPEKGIHLALDAAKLAGVPLVVGGKVYPYETHTRYFRDEVQSRLDGRRRFLGPLGFTAKRRFLNAARCLVIPSLAAETSSLVAMEALACGAPVVAFPNGALPDVVEHGRTGFLVDTVDEMAQAILAAPSLDAETCRAEARRRFSLERMISSYMDAYQALAQLGTGRRRLAATP</sequence>
<evidence type="ECO:0000259" key="2">
    <source>
        <dbReference type="Pfam" id="PF13439"/>
    </source>
</evidence>
<dbReference type="GO" id="GO:0016757">
    <property type="term" value="F:glycosyltransferase activity"/>
    <property type="evidence" value="ECO:0007669"/>
    <property type="project" value="UniProtKB-ARBA"/>
</dbReference>
<dbReference type="PATRIC" id="fig|765698.3.peg.5995"/>
<keyword evidence="3" id="KW-0808">Transferase</keyword>
<dbReference type="PANTHER" id="PTHR12526">
    <property type="entry name" value="GLYCOSYLTRANSFERASE"/>
    <property type="match status" value="1"/>
</dbReference>
<accession>E8TEE2</accession>
<dbReference type="KEGG" id="mci:Mesci_5460"/>
<dbReference type="Pfam" id="PF13439">
    <property type="entry name" value="Glyco_transf_4"/>
    <property type="match status" value="1"/>
</dbReference>